<dbReference type="EMBL" id="JAHRIN010026629">
    <property type="protein sequence ID" value="MEQ2200854.1"/>
    <property type="molecule type" value="Genomic_DNA"/>
</dbReference>
<gene>
    <name evidence="1" type="ORF">XENOCAPTIV_004045</name>
</gene>
<keyword evidence="2" id="KW-1185">Reference proteome</keyword>
<proteinExistence type="predicted"/>
<protein>
    <submittedName>
        <fullName evidence="1">Uncharacterized protein</fullName>
    </submittedName>
</protein>
<name>A0ABV0QYB7_9TELE</name>
<comment type="caution">
    <text evidence="1">The sequence shown here is derived from an EMBL/GenBank/DDBJ whole genome shotgun (WGS) entry which is preliminary data.</text>
</comment>
<dbReference type="Proteomes" id="UP001434883">
    <property type="component" value="Unassembled WGS sequence"/>
</dbReference>
<reference evidence="1 2" key="1">
    <citation type="submission" date="2021-06" db="EMBL/GenBank/DDBJ databases">
        <authorList>
            <person name="Palmer J.M."/>
        </authorList>
    </citation>
    <scope>NUCLEOTIDE SEQUENCE [LARGE SCALE GENOMIC DNA]</scope>
    <source>
        <strain evidence="1 2">XC_2019</strain>
        <tissue evidence="1">Muscle</tissue>
    </source>
</reference>
<evidence type="ECO:0000313" key="2">
    <source>
        <dbReference type="Proteomes" id="UP001434883"/>
    </source>
</evidence>
<accession>A0ABV0QYB7</accession>
<evidence type="ECO:0000313" key="1">
    <source>
        <dbReference type="EMBL" id="MEQ2200854.1"/>
    </source>
</evidence>
<organism evidence="1 2">
    <name type="scientific">Xenoophorus captivus</name>
    <dbReference type="NCBI Taxonomy" id="1517983"/>
    <lineage>
        <taxon>Eukaryota</taxon>
        <taxon>Metazoa</taxon>
        <taxon>Chordata</taxon>
        <taxon>Craniata</taxon>
        <taxon>Vertebrata</taxon>
        <taxon>Euteleostomi</taxon>
        <taxon>Actinopterygii</taxon>
        <taxon>Neopterygii</taxon>
        <taxon>Teleostei</taxon>
        <taxon>Neoteleostei</taxon>
        <taxon>Acanthomorphata</taxon>
        <taxon>Ovalentaria</taxon>
        <taxon>Atherinomorphae</taxon>
        <taxon>Cyprinodontiformes</taxon>
        <taxon>Goodeidae</taxon>
        <taxon>Xenoophorus</taxon>
    </lineage>
</organism>
<sequence>MTDCLHPLCHTSSAIREQCVESRIDPISLTPQCCLLPIASKGKRAQADKQGFYIHQPLLQVWLYQCLCKSASHLAVTQCFEAFRHVEDYLLKKGDSSESDCCLVVGDGLV</sequence>